<keyword evidence="1" id="KW-0472">Membrane</keyword>
<gene>
    <name evidence="2" type="ORF">A6769_29375</name>
</gene>
<dbReference type="EMBL" id="LXQE01000170">
    <property type="protein sequence ID" value="RCJ31929.1"/>
    <property type="molecule type" value="Genomic_DNA"/>
</dbReference>
<name>A0A367R752_NOSPU</name>
<evidence type="ECO:0000313" key="3">
    <source>
        <dbReference type="Proteomes" id="UP000252085"/>
    </source>
</evidence>
<keyword evidence="1" id="KW-0812">Transmembrane</keyword>
<dbReference type="AlphaFoldDB" id="A0A367R752"/>
<organism evidence="2 3">
    <name type="scientific">Nostoc punctiforme NIES-2108</name>
    <dbReference type="NCBI Taxonomy" id="1356359"/>
    <lineage>
        <taxon>Bacteria</taxon>
        <taxon>Bacillati</taxon>
        <taxon>Cyanobacteriota</taxon>
        <taxon>Cyanophyceae</taxon>
        <taxon>Nostocales</taxon>
        <taxon>Nostocaceae</taxon>
        <taxon>Nostoc</taxon>
    </lineage>
</organism>
<protein>
    <submittedName>
        <fullName evidence="2">Uncharacterized protein</fullName>
    </submittedName>
</protein>
<feature type="transmembrane region" description="Helical" evidence="1">
    <location>
        <begin position="12"/>
        <end position="29"/>
    </location>
</feature>
<evidence type="ECO:0000256" key="1">
    <source>
        <dbReference type="SAM" id="Phobius"/>
    </source>
</evidence>
<comment type="caution">
    <text evidence="2">The sequence shown here is derived from an EMBL/GenBank/DDBJ whole genome shotgun (WGS) entry which is preliminary data.</text>
</comment>
<dbReference type="Proteomes" id="UP000252085">
    <property type="component" value="Unassembled WGS sequence"/>
</dbReference>
<keyword evidence="1" id="KW-1133">Transmembrane helix</keyword>
<evidence type="ECO:0000313" key="2">
    <source>
        <dbReference type="EMBL" id="RCJ31929.1"/>
    </source>
</evidence>
<accession>A0A367R752</accession>
<reference evidence="2 3" key="1">
    <citation type="submission" date="2016-04" db="EMBL/GenBank/DDBJ databases">
        <authorList>
            <person name="Evans L.H."/>
            <person name="Alamgir A."/>
            <person name="Owens N."/>
            <person name="Weber N.D."/>
            <person name="Virtaneva K."/>
            <person name="Barbian K."/>
            <person name="Babar A."/>
            <person name="Rosenke K."/>
        </authorList>
    </citation>
    <scope>NUCLEOTIDE SEQUENCE [LARGE SCALE GENOMIC DNA]</scope>
    <source>
        <strain evidence="2">NIES-2108</strain>
    </source>
</reference>
<sequence>MKVLSSVIHTKLLVAILAGVVSIGGFQVWQYNQAQYAKFIIHAKNDCGVYLELGENAVKNSPSLRALKYQNKRLRELRQPGIGSESASPGHYVMLFRSPASTLPPNANPIDDPFFTSLLNKEESPKTLMADVVTFDLQKKQATVKSLCTKKPFVVDLEDLYLEYQPIDRNLRRSDFDILF</sequence>
<proteinExistence type="predicted"/>